<proteinExistence type="predicted"/>
<organism evidence="1">
    <name type="scientific">viral metagenome</name>
    <dbReference type="NCBI Taxonomy" id="1070528"/>
    <lineage>
        <taxon>unclassified sequences</taxon>
        <taxon>metagenomes</taxon>
        <taxon>organismal metagenomes</taxon>
    </lineage>
</organism>
<dbReference type="AlphaFoldDB" id="A0A6M3L448"/>
<reference evidence="1" key="1">
    <citation type="submission" date="2020-03" db="EMBL/GenBank/DDBJ databases">
        <title>The deep terrestrial virosphere.</title>
        <authorList>
            <person name="Holmfeldt K."/>
            <person name="Nilsson E."/>
            <person name="Simone D."/>
            <person name="Lopez-Fernandez M."/>
            <person name="Wu X."/>
            <person name="de Brujin I."/>
            <person name="Lundin D."/>
            <person name="Andersson A."/>
            <person name="Bertilsson S."/>
            <person name="Dopson M."/>
        </authorList>
    </citation>
    <scope>NUCLEOTIDE SEQUENCE</scope>
    <source>
        <strain evidence="1">MM415B02836</strain>
    </source>
</reference>
<accession>A0A6M3L448</accession>
<protein>
    <submittedName>
        <fullName evidence="1">Uncharacterized protein</fullName>
    </submittedName>
</protein>
<evidence type="ECO:0000313" key="1">
    <source>
        <dbReference type="EMBL" id="QJA88048.1"/>
    </source>
</evidence>
<sequence length="53" mass="5873">METEWIKGDTPFAFMFSPFHWGLGITGGWLDGEAGIEVAIGPFAFAITFYVQD</sequence>
<dbReference type="EMBL" id="MT142749">
    <property type="protein sequence ID" value="QJA88048.1"/>
    <property type="molecule type" value="Genomic_DNA"/>
</dbReference>
<gene>
    <name evidence="1" type="ORF">MM415B02836_0011</name>
</gene>
<name>A0A6M3L448_9ZZZZ</name>